<sequence>MADRAMVKGMILTKREVRPCDACHVGKQRQKRRLKSIDRGLTAPNQIVYADLMFPSKDINSKYKVVLVIMDGWSQFLTVYLLKNKSASTVNEKMRQCILWAERQAGRRVTKIIERKYEPTEATRFPVQCVLTDKGREFVNNDIDHWYAEKGIEHLKVGPKGSHLNPVERAIQSLVDATKASIHESPIDGIPYTLYFWVDADIHHIRPVGSLAYIHVPKTPERKKEDDNARIGFIVGYAEDTVGVQVY</sequence>
<gene>
    <name evidence="1" type="ORF">PsorP6_000451</name>
</gene>
<dbReference type="Proteomes" id="UP001163321">
    <property type="component" value="Chromosome 1"/>
</dbReference>
<organism evidence="1 2">
    <name type="scientific">Peronosclerospora sorghi</name>
    <dbReference type="NCBI Taxonomy" id="230839"/>
    <lineage>
        <taxon>Eukaryota</taxon>
        <taxon>Sar</taxon>
        <taxon>Stramenopiles</taxon>
        <taxon>Oomycota</taxon>
        <taxon>Peronosporomycetes</taxon>
        <taxon>Peronosporales</taxon>
        <taxon>Peronosporaceae</taxon>
        <taxon>Peronosclerospora</taxon>
    </lineage>
</organism>
<keyword evidence="2" id="KW-1185">Reference proteome</keyword>
<name>A0ACC0WYF0_9STRA</name>
<protein>
    <submittedName>
        <fullName evidence="1">Uncharacterized protein</fullName>
    </submittedName>
</protein>
<reference evidence="1 2" key="1">
    <citation type="journal article" date="2022" name="bioRxiv">
        <title>The genome of the oomycete Peronosclerospora sorghi, a cosmopolitan pathogen of maize and sorghum, is inflated with dispersed pseudogenes.</title>
        <authorList>
            <person name="Fletcher K."/>
            <person name="Martin F."/>
            <person name="Isakeit T."/>
            <person name="Cavanaugh K."/>
            <person name="Magill C."/>
            <person name="Michelmore R."/>
        </authorList>
    </citation>
    <scope>NUCLEOTIDE SEQUENCE [LARGE SCALE GENOMIC DNA]</scope>
    <source>
        <strain evidence="1">P6</strain>
    </source>
</reference>
<proteinExistence type="predicted"/>
<accession>A0ACC0WYF0</accession>
<comment type="caution">
    <text evidence="1">The sequence shown here is derived from an EMBL/GenBank/DDBJ whole genome shotgun (WGS) entry which is preliminary data.</text>
</comment>
<evidence type="ECO:0000313" key="1">
    <source>
        <dbReference type="EMBL" id="KAI9922893.1"/>
    </source>
</evidence>
<evidence type="ECO:0000313" key="2">
    <source>
        <dbReference type="Proteomes" id="UP001163321"/>
    </source>
</evidence>
<dbReference type="EMBL" id="CM047580">
    <property type="protein sequence ID" value="KAI9922893.1"/>
    <property type="molecule type" value="Genomic_DNA"/>
</dbReference>